<keyword evidence="5" id="KW-1185">Reference proteome</keyword>
<name>A0A518CHF3_9PLAN</name>
<feature type="transmembrane region" description="Helical" evidence="2">
    <location>
        <begin position="105"/>
        <end position="126"/>
    </location>
</feature>
<dbReference type="CDD" id="cd06259">
    <property type="entry name" value="YdcF-like"/>
    <property type="match status" value="1"/>
</dbReference>
<feature type="compositionally biased region" description="Polar residues" evidence="1">
    <location>
        <begin position="40"/>
        <end position="52"/>
    </location>
</feature>
<keyword evidence="2" id="KW-1133">Transmembrane helix</keyword>
<dbReference type="InterPro" id="IPR051599">
    <property type="entry name" value="Cell_Envelope_Assoc"/>
</dbReference>
<accession>A0A518CHF3</accession>
<evidence type="ECO:0000256" key="1">
    <source>
        <dbReference type="SAM" id="MobiDB-lite"/>
    </source>
</evidence>
<evidence type="ECO:0000259" key="3">
    <source>
        <dbReference type="Pfam" id="PF02698"/>
    </source>
</evidence>
<feature type="compositionally biased region" description="Low complexity" evidence="1">
    <location>
        <begin position="63"/>
        <end position="75"/>
    </location>
</feature>
<dbReference type="EMBL" id="CP036281">
    <property type="protein sequence ID" value="QDU78657.1"/>
    <property type="molecule type" value="Genomic_DNA"/>
</dbReference>
<feature type="transmembrane region" description="Helical" evidence="2">
    <location>
        <begin position="242"/>
        <end position="263"/>
    </location>
</feature>
<dbReference type="Proteomes" id="UP000317178">
    <property type="component" value="Chromosome"/>
</dbReference>
<feature type="transmembrane region" description="Helical" evidence="2">
    <location>
        <begin position="210"/>
        <end position="230"/>
    </location>
</feature>
<feature type="transmembrane region" description="Helical" evidence="2">
    <location>
        <begin position="146"/>
        <end position="165"/>
    </location>
</feature>
<feature type="compositionally biased region" description="Low complexity" evidence="1">
    <location>
        <begin position="1"/>
        <end position="39"/>
    </location>
</feature>
<feature type="domain" description="DUF218" evidence="3">
    <location>
        <begin position="275"/>
        <end position="418"/>
    </location>
</feature>
<dbReference type="GO" id="GO:0005886">
    <property type="term" value="C:plasma membrane"/>
    <property type="evidence" value="ECO:0007669"/>
    <property type="project" value="TreeGrafter"/>
</dbReference>
<reference evidence="4 5" key="1">
    <citation type="submission" date="2019-02" db="EMBL/GenBank/DDBJ databases">
        <title>Deep-cultivation of Planctomycetes and their phenomic and genomic characterization uncovers novel biology.</title>
        <authorList>
            <person name="Wiegand S."/>
            <person name="Jogler M."/>
            <person name="Boedeker C."/>
            <person name="Pinto D."/>
            <person name="Vollmers J."/>
            <person name="Rivas-Marin E."/>
            <person name="Kohn T."/>
            <person name="Peeters S.H."/>
            <person name="Heuer A."/>
            <person name="Rast P."/>
            <person name="Oberbeckmann S."/>
            <person name="Bunk B."/>
            <person name="Jeske O."/>
            <person name="Meyerdierks A."/>
            <person name="Storesund J.E."/>
            <person name="Kallscheuer N."/>
            <person name="Luecker S."/>
            <person name="Lage O.M."/>
            <person name="Pohl T."/>
            <person name="Merkel B.J."/>
            <person name="Hornburger P."/>
            <person name="Mueller R.-W."/>
            <person name="Bruemmer F."/>
            <person name="Labrenz M."/>
            <person name="Spormann A.M."/>
            <person name="Op den Camp H."/>
            <person name="Overmann J."/>
            <person name="Amann R."/>
            <person name="Jetten M.S.M."/>
            <person name="Mascher T."/>
            <person name="Medema M.H."/>
            <person name="Devos D.P."/>
            <person name="Kaster A.-K."/>
            <person name="Ovreas L."/>
            <person name="Rohde M."/>
            <person name="Galperin M.Y."/>
            <person name="Jogler C."/>
        </authorList>
    </citation>
    <scope>NUCLEOTIDE SEQUENCE [LARGE SCALE GENOMIC DNA]</scope>
    <source>
        <strain evidence="4 5">Pla110</strain>
    </source>
</reference>
<dbReference type="OrthoDB" id="9782395at2"/>
<dbReference type="Pfam" id="PF02698">
    <property type="entry name" value="DUF218"/>
    <property type="match status" value="1"/>
</dbReference>
<dbReference type="AlphaFoldDB" id="A0A518CHF3"/>
<keyword evidence="2" id="KW-0812">Transmembrane</keyword>
<protein>
    <recommendedName>
        <fullName evidence="3">DUF218 domain-containing protein</fullName>
    </recommendedName>
</protein>
<feature type="region of interest" description="Disordered" evidence="1">
    <location>
        <begin position="1"/>
        <end position="94"/>
    </location>
</feature>
<sequence>MDSPRTSRSQSPRSARPASNTSSSGSSRPSRSIASHSGSYDQTDNATQTAVRPQTAKPRASRSRTSSSTSPGGRSNQPGQSARQHRRPVQPYLGDPLPSFGPAPAWIAISRGVALFLGAFLLLNLLGEVLSGMTDSTRWWIHMQPLPPQMANGLLAVCGVSLLAFAFKPDLPRGIRILASLVLLCWAGFLGFTAYQYYLGLKLEQFHSSFPVAFSLHLLAMLAVVFAGLWKRHQHKVNKSRDFFLGIFTVAICLISFPLAQMFCYGHTDHRRPADYIAVFGCRALEDGTPSSSLRNRMLTGIELYQEGLAPTLLLSGGPGEGEFHETAVMRQLALEAGLPESALVIDEQGWDTGDTIFNVKQFLTQQQGMAAPGAASPSVLAVSNFYHLPRIQMVADRAGMEWYTVPANDSTLLEDRTLSLGREVAAYWWYFVEPILPATMIQ</sequence>
<evidence type="ECO:0000313" key="5">
    <source>
        <dbReference type="Proteomes" id="UP000317178"/>
    </source>
</evidence>
<dbReference type="PANTHER" id="PTHR30336">
    <property type="entry name" value="INNER MEMBRANE PROTEIN, PROBABLE PERMEASE"/>
    <property type="match status" value="1"/>
</dbReference>
<evidence type="ECO:0000313" key="4">
    <source>
        <dbReference type="EMBL" id="QDU78657.1"/>
    </source>
</evidence>
<dbReference type="PANTHER" id="PTHR30336:SF20">
    <property type="entry name" value="DUF218 DOMAIN-CONTAINING PROTEIN"/>
    <property type="match status" value="1"/>
</dbReference>
<keyword evidence="2" id="KW-0472">Membrane</keyword>
<dbReference type="KEGG" id="plon:Pla110_03610"/>
<dbReference type="InterPro" id="IPR003848">
    <property type="entry name" value="DUF218"/>
</dbReference>
<gene>
    <name evidence="4" type="ORF">Pla110_03610</name>
</gene>
<proteinExistence type="predicted"/>
<feature type="transmembrane region" description="Helical" evidence="2">
    <location>
        <begin position="177"/>
        <end position="198"/>
    </location>
</feature>
<dbReference type="RefSeq" id="WP_144992589.1">
    <property type="nucleotide sequence ID" value="NZ_CP036281.1"/>
</dbReference>
<organism evidence="4 5">
    <name type="scientific">Polystyrenella longa</name>
    <dbReference type="NCBI Taxonomy" id="2528007"/>
    <lineage>
        <taxon>Bacteria</taxon>
        <taxon>Pseudomonadati</taxon>
        <taxon>Planctomycetota</taxon>
        <taxon>Planctomycetia</taxon>
        <taxon>Planctomycetales</taxon>
        <taxon>Planctomycetaceae</taxon>
        <taxon>Polystyrenella</taxon>
    </lineage>
</organism>
<evidence type="ECO:0000256" key="2">
    <source>
        <dbReference type="SAM" id="Phobius"/>
    </source>
</evidence>